<dbReference type="Proteomes" id="UP001286313">
    <property type="component" value="Unassembled WGS sequence"/>
</dbReference>
<feature type="transmembrane region" description="Helical" evidence="2">
    <location>
        <begin position="278"/>
        <end position="301"/>
    </location>
</feature>
<protein>
    <submittedName>
        <fullName evidence="3">Uncharacterized protein</fullName>
    </submittedName>
</protein>
<feature type="transmembrane region" description="Helical" evidence="2">
    <location>
        <begin position="243"/>
        <end position="266"/>
    </location>
</feature>
<accession>A0AAE1BTZ2</accession>
<evidence type="ECO:0000313" key="3">
    <source>
        <dbReference type="EMBL" id="KAK3856443.1"/>
    </source>
</evidence>
<dbReference type="EMBL" id="JAWQEG010005884">
    <property type="protein sequence ID" value="KAK3856443.1"/>
    <property type="molecule type" value="Genomic_DNA"/>
</dbReference>
<feature type="region of interest" description="Disordered" evidence="1">
    <location>
        <begin position="687"/>
        <end position="708"/>
    </location>
</feature>
<feature type="region of interest" description="Disordered" evidence="1">
    <location>
        <begin position="407"/>
        <end position="427"/>
    </location>
</feature>
<organism evidence="3 4">
    <name type="scientific">Petrolisthes cinctipes</name>
    <name type="common">Flat porcelain crab</name>
    <dbReference type="NCBI Taxonomy" id="88211"/>
    <lineage>
        <taxon>Eukaryota</taxon>
        <taxon>Metazoa</taxon>
        <taxon>Ecdysozoa</taxon>
        <taxon>Arthropoda</taxon>
        <taxon>Crustacea</taxon>
        <taxon>Multicrustacea</taxon>
        <taxon>Malacostraca</taxon>
        <taxon>Eumalacostraca</taxon>
        <taxon>Eucarida</taxon>
        <taxon>Decapoda</taxon>
        <taxon>Pleocyemata</taxon>
        <taxon>Anomura</taxon>
        <taxon>Galatheoidea</taxon>
        <taxon>Porcellanidae</taxon>
        <taxon>Petrolisthes</taxon>
    </lineage>
</organism>
<keyword evidence="4" id="KW-1185">Reference proteome</keyword>
<feature type="transmembrane region" description="Helical" evidence="2">
    <location>
        <begin position="596"/>
        <end position="615"/>
    </location>
</feature>
<reference evidence="3" key="1">
    <citation type="submission" date="2023-10" db="EMBL/GenBank/DDBJ databases">
        <title>Genome assemblies of two species of porcelain crab, Petrolisthes cinctipes and Petrolisthes manimaculis (Anomura: Porcellanidae).</title>
        <authorList>
            <person name="Angst P."/>
        </authorList>
    </citation>
    <scope>NUCLEOTIDE SEQUENCE</scope>
    <source>
        <strain evidence="3">PB745_01</strain>
        <tissue evidence="3">Gill</tissue>
    </source>
</reference>
<comment type="caution">
    <text evidence="3">The sequence shown here is derived from an EMBL/GenBank/DDBJ whole genome shotgun (WGS) entry which is preliminary data.</text>
</comment>
<evidence type="ECO:0000313" key="4">
    <source>
        <dbReference type="Proteomes" id="UP001286313"/>
    </source>
</evidence>
<feature type="transmembrane region" description="Helical" evidence="2">
    <location>
        <begin position="368"/>
        <end position="386"/>
    </location>
</feature>
<keyword evidence="2" id="KW-0472">Membrane</keyword>
<feature type="region of interest" description="Disordered" evidence="1">
    <location>
        <begin position="126"/>
        <end position="206"/>
    </location>
</feature>
<evidence type="ECO:0000256" key="2">
    <source>
        <dbReference type="SAM" id="Phobius"/>
    </source>
</evidence>
<feature type="transmembrane region" description="Helical" evidence="2">
    <location>
        <begin position="6"/>
        <end position="26"/>
    </location>
</feature>
<feature type="transmembrane region" description="Helical" evidence="2">
    <location>
        <begin position="329"/>
        <end position="348"/>
    </location>
</feature>
<keyword evidence="2" id="KW-0812">Transmembrane</keyword>
<evidence type="ECO:0000256" key="1">
    <source>
        <dbReference type="SAM" id="MobiDB-lite"/>
    </source>
</evidence>
<feature type="transmembrane region" description="Helical" evidence="2">
    <location>
        <begin position="561"/>
        <end position="584"/>
    </location>
</feature>
<keyword evidence="2" id="KW-1133">Transmembrane helix</keyword>
<feature type="region of interest" description="Disordered" evidence="1">
    <location>
        <begin position="40"/>
        <end position="64"/>
    </location>
</feature>
<gene>
    <name evidence="3" type="ORF">Pcinc_037237</name>
</gene>
<feature type="compositionally biased region" description="Basic and acidic residues" evidence="1">
    <location>
        <begin position="129"/>
        <end position="154"/>
    </location>
</feature>
<dbReference type="AlphaFoldDB" id="A0AAE1BTZ2"/>
<proteinExistence type="predicted"/>
<feature type="compositionally biased region" description="Low complexity" evidence="1">
    <location>
        <begin position="189"/>
        <end position="199"/>
    </location>
</feature>
<sequence>MEVKRLVLTAGYVIIAITPQVLLCNVPPLLLAKAAKQPVNQANPPAKQPVNQANPPAKQPVNQANLPAKQPVNQANLPAKQPVNQANLPAMDLRKMIYTCVFLLRLLGGFPYTQSGEKFAFTGQVCPRAKQEKRKEEKEKKEEENQEDERERVVDMGNVARSEKRNSMRTKSGLQTSHTKDRSPHRLFSPPSCTPSSSPHTRRQGLSFPSPPLYFSTSHRRPEVAVSSSIPYSRYKYSLGWNIWSYTVILGLCVFAWLSIVNIMSLPSVYHEHSFTSLIAFTGADITLGVTCVVSVLHIFVKSSVVVKLVTGLSRFNTQIQLRGCDIRFALGIIVKLTIQVFTIYSTSYWWHILNTSTLTYIKEVTSLILYICVDNFVLNFFYVNVRLQTALYENLKASVHSMYSLDQPRRGESGSTEPENDRYNIPDVNTKAPGHFSVSTTTYEYPEALTGLQKIWHVQPFVDETVVSSVYNDSTSVTPVINFSNDLHTTCKPVAPVNPIPEDIYVAHKPAPQVIDRSEDVFSCTMGARNTIETSIRKKKQLRATRHEILHLQDLHRLCVSYLGLLLILDLCMCLVLLILTAFSLSQFWETDLTLFVYMMVMCVEMTLTFLILLNIPTVMQTEVDELRLVLRSLLHRVEEDREVKEELREVLEVIEEGPGFELCRVFTLGRPAMVDFRVTEITTRTGSSDTTHATNPVTDPSTSSLP</sequence>
<name>A0AAE1BTZ2_PETCI</name>